<proteinExistence type="inferred from homology"/>
<dbReference type="GeneID" id="8851948"/>
<evidence type="ECO:0000256" key="5">
    <source>
        <dbReference type="SAM" id="MobiDB-lite"/>
    </source>
</evidence>
<protein>
    <recommendedName>
        <fullName evidence="4">Large ribosomal subunit protein uL4m</fullName>
    </recommendedName>
</protein>
<evidence type="ECO:0000256" key="3">
    <source>
        <dbReference type="ARBA" id="ARBA00023274"/>
    </source>
</evidence>
<evidence type="ECO:0000256" key="2">
    <source>
        <dbReference type="ARBA" id="ARBA00022980"/>
    </source>
</evidence>
<dbReference type="Gene3D" id="3.40.1370.10">
    <property type="match status" value="1"/>
</dbReference>
<dbReference type="KEGG" id="ngr:NAEGRDRAFT_80445"/>
<evidence type="ECO:0000256" key="1">
    <source>
        <dbReference type="ARBA" id="ARBA00010528"/>
    </source>
</evidence>
<keyword evidence="3" id="KW-0687">Ribonucleoprotein</keyword>
<dbReference type="InterPro" id="IPR013005">
    <property type="entry name" value="Ribosomal_uL4-like"/>
</dbReference>
<reference evidence="6 7" key="1">
    <citation type="journal article" date="2010" name="Cell">
        <title>The genome of Naegleria gruberi illuminates early eukaryotic versatility.</title>
        <authorList>
            <person name="Fritz-Laylin L.K."/>
            <person name="Prochnik S.E."/>
            <person name="Ginger M.L."/>
            <person name="Dacks J.B."/>
            <person name="Carpenter M.L."/>
            <person name="Field M.C."/>
            <person name="Kuo A."/>
            <person name="Paredez A."/>
            <person name="Chapman J."/>
            <person name="Pham J."/>
            <person name="Shu S."/>
            <person name="Neupane R."/>
            <person name="Cipriano M."/>
            <person name="Mancuso J."/>
            <person name="Tu H."/>
            <person name="Salamov A."/>
            <person name="Lindquist E."/>
            <person name="Shapiro H."/>
            <person name="Lucas S."/>
            <person name="Grigoriev I.V."/>
            <person name="Cande W.Z."/>
            <person name="Fulton C."/>
            <person name="Rokhsar D.S."/>
            <person name="Dawson S.C."/>
        </authorList>
    </citation>
    <scope>NUCLEOTIDE SEQUENCE [LARGE SCALE GENOMIC DNA]</scope>
    <source>
        <strain evidence="6 7">NEG-M</strain>
    </source>
</reference>
<dbReference type="GO" id="GO:0003735">
    <property type="term" value="F:structural constituent of ribosome"/>
    <property type="evidence" value="ECO:0007669"/>
    <property type="project" value="InterPro"/>
</dbReference>
<dbReference type="InterPro" id="IPR002136">
    <property type="entry name" value="Ribosomal_uL4"/>
</dbReference>
<comment type="similarity">
    <text evidence="1">Belongs to the universal ribosomal protein uL4 family.</text>
</comment>
<dbReference type="InParanoid" id="D2VLH2"/>
<dbReference type="InterPro" id="IPR023574">
    <property type="entry name" value="Ribosomal_uL4_dom_sf"/>
</dbReference>
<dbReference type="EMBL" id="GG738880">
    <property type="protein sequence ID" value="EFC42312.1"/>
    <property type="molecule type" value="Genomic_DNA"/>
</dbReference>
<keyword evidence="2 6" id="KW-0689">Ribosomal protein</keyword>
<dbReference type="GO" id="GO:1990904">
    <property type="term" value="C:ribonucleoprotein complex"/>
    <property type="evidence" value="ECO:0007669"/>
    <property type="project" value="UniProtKB-KW"/>
</dbReference>
<dbReference type="PANTHER" id="PTHR10746">
    <property type="entry name" value="50S RIBOSOMAL PROTEIN L4"/>
    <property type="match status" value="1"/>
</dbReference>
<dbReference type="Pfam" id="PF00573">
    <property type="entry name" value="Ribosomal_L4"/>
    <property type="match status" value="1"/>
</dbReference>
<dbReference type="NCBIfam" id="TIGR03953">
    <property type="entry name" value="rplD_bact"/>
    <property type="match status" value="1"/>
</dbReference>
<dbReference type="GO" id="GO:0006412">
    <property type="term" value="P:translation"/>
    <property type="evidence" value="ECO:0007669"/>
    <property type="project" value="InterPro"/>
</dbReference>
<dbReference type="RefSeq" id="XP_002675056.1">
    <property type="nucleotide sequence ID" value="XM_002675010.1"/>
</dbReference>
<keyword evidence="7" id="KW-1185">Reference proteome</keyword>
<feature type="region of interest" description="Disordered" evidence="5">
    <location>
        <begin position="169"/>
        <end position="192"/>
    </location>
</feature>
<dbReference type="AlphaFoldDB" id="D2VLH2"/>
<evidence type="ECO:0000313" key="7">
    <source>
        <dbReference type="Proteomes" id="UP000006671"/>
    </source>
</evidence>
<dbReference type="eggNOG" id="KOG1624">
    <property type="taxonomic scope" value="Eukaryota"/>
</dbReference>
<dbReference type="OMA" id="EIQPEAM"/>
<dbReference type="PANTHER" id="PTHR10746:SF6">
    <property type="entry name" value="LARGE RIBOSOMAL SUBUNIT PROTEIN UL4M"/>
    <property type="match status" value="1"/>
</dbReference>
<name>D2VLH2_NAEGR</name>
<dbReference type="FunCoup" id="D2VLH2">
    <property type="interactions" value="147"/>
</dbReference>
<gene>
    <name evidence="6" type="ORF">NAEGRDRAFT_80445</name>
</gene>
<dbReference type="STRING" id="5762.D2VLH2"/>
<dbReference type="GO" id="GO:0005840">
    <property type="term" value="C:ribosome"/>
    <property type="evidence" value="ECO:0007669"/>
    <property type="project" value="UniProtKB-KW"/>
</dbReference>
<evidence type="ECO:0000313" key="6">
    <source>
        <dbReference type="EMBL" id="EFC42312.1"/>
    </source>
</evidence>
<dbReference type="VEuPathDB" id="AmoebaDB:NAEGRDRAFT_80445"/>
<sequence length="332" mass="38035">MLRKALSSSSVHQQHNSLWLSLAIKNKGVFSSSTCYHTSAQNSEALAKHHINTHVIKPNKYKFPLINPEQINKLALEKALSKNVASGTRVVMDASKAAVPKFEIQPEAMVKNLKTGEFTEMINLHPYFFNCTPRKDILYLMVKWQLAKRRQGTHKTKYRLETAYCKQKQTPQKGRGAARHSDRGAPQYRGGGHAMALRPRSYEYNLNKKIRRLALRMALTTKYQQGKLIIVDDFSIDTFKTKYVAGLISNTVFPDSETHEKEIKDRGVLLIDGEQVNANFERGVFNLHYADYLSIDGLNVYDMLRREKVVISKSGLETLTKKYAKYIKLEFY</sequence>
<dbReference type="SUPFAM" id="SSF52166">
    <property type="entry name" value="Ribosomal protein L4"/>
    <property type="match status" value="1"/>
</dbReference>
<accession>D2VLH2</accession>
<organism evidence="7">
    <name type="scientific">Naegleria gruberi</name>
    <name type="common">Amoeba</name>
    <dbReference type="NCBI Taxonomy" id="5762"/>
    <lineage>
        <taxon>Eukaryota</taxon>
        <taxon>Discoba</taxon>
        <taxon>Heterolobosea</taxon>
        <taxon>Tetramitia</taxon>
        <taxon>Eutetramitia</taxon>
        <taxon>Vahlkampfiidae</taxon>
        <taxon>Naegleria</taxon>
    </lineage>
</organism>
<dbReference type="OrthoDB" id="275876at2759"/>
<evidence type="ECO:0000256" key="4">
    <source>
        <dbReference type="ARBA" id="ARBA00040565"/>
    </source>
</evidence>
<dbReference type="Proteomes" id="UP000006671">
    <property type="component" value="Unassembled WGS sequence"/>
</dbReference>